<evidence type="ECO:0000313" key="3">
    <source>
        <dbReference type="EMBL" id="CAK9069041.1"/>
    </source>
</evidence>
<dbReference type="EMBL" id="CAXAMN010022399">
    <property type="protein sequence ID" value="CAK9069041.1"/>
    <property type="molecule type" value="Genomic_DNA"/>
</dbReference>
<feature type="non-terminal residue" evidence="3">
    <location>
        <position position="1026"/>
    </location>
</feature>
<feature type="compositionally biased region" description="Low complexity" evidence="2">
    <location>
        <begin position="274"/>
        <end position="283"/>
    </location>
</feature>
<feature type="coiled-coil region" evidence="1">
    <location>
        <begin position="371"/>
        <end position="398"/>
    </location>
</feature>
<reference evidence="3 4" key="1">
    <citation type="submission" date="2024-02" db="EMBL/GenBank/DDBJ databases">
        <authorList>
            <person name="Chen Y."/>
            <person name="Shah S."/>
            <person name="Dougan E. K."/>
            <person name="Thang M."/>
            <person name="Chan C."/>
        </authorList>
    </citation>
    <scope>NUCLEOTIDE SEQUENCE [LARGE SCALE GENOMIC DNA]</scope>
</reference>
<accession>A0ABP0NZ13</accession>
<evidence type="ECO:0000256" key="1">
    <source>
        <dbReference type="SAM" id="Coils"/>
    </source>
</evidence>
<proteinExistence type="predicted"/>
<sequence>MACIMLLALNPDTPAYGFLELFAGEGWVTKLMKVNGIPSAAFDIDYGQPLEGKQDAMNILSDPGFALILLSILNAKFENFLVVIGLVCSSWVTVSSGTHYRSPWFPLGIEEHGFVSRGNQMTSRVVLLILAITAMGGTWVLEQPRSSKVIWHPRVRLLWRLIPEVFEARWWACMYGAGTAKRHIAWSNSRTVQLLDLGKMIKATYPPRFGMKLAKLHSRFCTKRSLDFGTHIEANNVDLGIHLFETLDWALTDWWCDANMKEYERKLEQLKAAKAATDASDSSKQPEQDPKKELDELRKVPAPSLGPKAKVLPPPELKPPETEGARLNRLRNDRYNKKLKKYYVVYEEGDEEVSEDEERVDHVDQEVADDNVEFSRSVENLEAACKTLEDQYEQCEQVKLDVGALHDNDIADPLAKEFLIFYGLKFKFPRQAPCKHVVQLAKAEVRRNPAASPTLRAFSRVREKDAENGVHRVLREAGFSAPVNIDVVDLGVGRYNNFPIIKFSSWAQLLLDTDRFSRLLVGVPTIQKMKAVLAEFWRRFRDLHPDHGIYDLADQGTIQLETTVPFYSHSDEGRSFKHLPLWVLSAHGAIGRGTKLYLEDRKYLAPLRRNSMGLNFVGKTWTTNYMFGAVLKTVQLECPWAIPTLVKAFAEDVEMLLRTGIVSKDGLTQIWMAHIGHKGDLPALVDMGGFRRSYRNVARGAVSRKACAGVCHLCLAGRELDVARGHAAHPFEDVNPSASWVGTIGVEPPWEGELPNILRGVPVTGPEQVRFFVTDLWHNLHMGLAKHFLACSFVCIIESNLEGMPPGSVENKFTWLTSIYRSYFQSKNTSPFVNEISRDTLNFPASTASPIGKWSKGAASTEMMMFLDFFGRNYIENKSDDELLCAIASGVRVLNVCMSALYHSGYWIKKDKALQMSGMIYRFLAMYAKCAQLTVAQGKRRFPMVPKIHMIAHCAQDLRSQSSLGDWVHNPLSATNQIQEDFIGRPSRISRRVCIRSLHTSLIKRALIMYQDCLKSSDLDKRGMDG</sequence>
<keyword evidence="1" id="KW-0175">Coiled coil</keyword>
<comment type="caution">
    <text evidence="3">The sequence shown here is derived from an EMBL/GenBank/DDBJ whole genome shotgun (WGS) entry which is preliminary data.</text>
</comment>
<evidence type="ECO:0000313" key="4">
    <source>
        <dbReference type="Proteomes" id="UP001642484"/>
    </source>
</evidence>
<feature type="region of interest" description="Disordered" evidence="2">
    <location>
        <begin position="274"/>
        <end position="323"/>
    </location>
</feature>
<dbReference type="Proteomes" id="UP001642484">
    <property type="component" value="Unassembled WGS sequence"/>
</dbReference>
<gene>
    <name evidence="3" type="ORF">CCMP2556_LOCUS33942</name>
</gene>
<organism evidence="3 4">
    <name type="scientific">Durusdinium trenchii</name>
    <dbReference type="NCBI Taxonomy" id="1381693"/>
    <lineage>
        <taxon>Eukaryota</taxon>
        <taxon>Sar</taxon>
        <taxon>Alveolata</taxon>
        <taxon>Dinophyceae</taxon>
        <taxon>Suessiales</taxon>
        <taxon>Symbiodiniaceae</taxon>
        <taxon>Durusdinium</taxon>
    </lineage>
</organism>
<keyword evidence="4" id="KW-1185">Reference proteome</keyword>
<evidence type="ECO:0000256" key="2">
    <source>
        <dbReference type="SAM" id="MobiDB-lite"/>
    </source>
</evidence>
<feature type="compositionally biased region" description="Basic and acidic residues" evidence="2">
    <location>
        <begin position="284"/>
        <end position="299"/>
    </location>
</feature>
<protein>
    <submittedName>
        <fullName evidence="3">Uncharacterized protein</fullName>
    </submittedName>
</protein>
<name>A0ABP0NZ13_9DINO</name>